<dbReference type="AlphaFoldDB" id="A0AAV4B4V8"/>
<dbReference type="EMBL" id="BLXT01004955">
    <property type="protein sequence ID" value="GFO18386.1"/>
    <property type="molecule type" value="Genomic_DNA"/>
</dbReference>
<organism evidence="1 2">
    <name type="scientific">Plakobranchus ocellatus</name>
    <dbReference type="NCBI Taxonomy" id="259542"/>
    <lineage>
        <taxon>Eukaryota</taxon>
        <taxon>Metazoa</taxon>
        <taxon>Spiralia</taxon>
        <taxon>Lophotrochozoa</taxon>
        <taxon>Mollusca</taxon>
        <taxon>Gastropoda</taxon>
        <taxon>Heterobranchia</taxon>
        <taxon>Euthyneura</taxon>
        <taxon>Panpulmonata</taxon>
        <taxon>Sacoglossa</taxon>
        <taxon>Placobranchoidea</taxon>
        <taxon>Plakobranchidae</taxon>
        <taxon>Plakobranchus</taxon>
    </lineage>
</organism>
<evidence type="ECO:0000313" key="2">
    <source>
        <dbReference type="Proteomes" id="UP000735302"/>
    </source>
</evidence>
<evidence type="ECO:0000313" key="1">
    <source>
        <dbReference type="EMBL" id="GFO18386.1"/>
    </source>
</evidence>
<dbReference type="GO" id="GO:0003964">
    <property type="term" value="F:RNA-directed DNA polymerase activity"/>
    <property type="evidence" value="ECO:0007669"/>
    <property type="project" value="UniProtKB-KW"/>
</dbReference>
<proteinExistence type="predicted"/>
<protein>
    <submittedName>
        <fullName evidence="1">Reverse transcriptase</fullName>
    </submittedName>
</protein>
<keyword evidence="1" id="KW-0695">RNA-directed DNA polymerase</keyword>
<keyword evidence="1" id="KW-0548">Nucleotidyltransferase</keyword>
<name>A0AAV4B4V8_9GAST</name>
<keyword evidence="1" id="KW-0808">Transferase</keyword>
<gene>
    <name evidence="1" type="ORF">PoB_004489100</name>
</gene>
<accession>A0AAV4B4V8</accession>
<keyword evidence="2" id="KW-1185">Reference proteome</keyword>
<sequence>MPLEEIENLAWPSAPGVKFNNKLSTLDEVKAVVKKARDKPSPVPNALPYLLQKRCLDVFRWIHEILRSAWHTLKISEQWMTDDGVHIPKEQNSTEINQFRPISLLNVEGKKNFLSVMASRLTNSSPKMAM</sequence>
<dbReference type="Proteomes" id="UP000735302">
    <property type="component" value="Unassembled WGS sequence"/>
</dbReference>
<reference evidence="1 2" key="1">
    <citation type="journal article" date="2021" name="Elife">
        <title>Chloroplast acquisition without the gene transfer in kleptoplastic sea slugs, Plakobranchus ocellatus.</title>
        <authorList>
            <person name="Maeda T."/>
            <person name="Takahashi S."/>
            <person name="Yoshida T."/>
            <person name="Shimamura S."/>
            <person name="Takaki Y."/>
            <person name="Nagai Y."/>
            <person name="Toyoda A."/>
            <person name="Suzuki Y."/>
            <person name="Arimoto A."/>
            <person name="Ishii H."/>
            <person name="Satoh N."/>
            <person name="Nishiyama T."/>
            <person name="Hasebe M."/>
            <person name="Maruyama T."/>
            <person name="Minagawa J."/>
            <person name="Obokata J."/>
            <person name="Shigenobu S."/>
        </authorList>
    </citation>
    <scope>NUCLEOTIDE SEQUENCE [LARGE SCALE GENOMIC DNA]</scope>
</reference>
<comment type="caution">
    <text evidence="1">The sequence shown here is derived from an EMBL/GenBank/DDBJ whole genome shotgun (WGS) entry which is preliminary data.</text>
</comment>